<dbReference type="SUPFAM" id="SSF51215">
    <property type="entry name" value="Regulatory protein AraC"/>
    <property type="match status" value="1"/>
</dbReference>
<evidence type="ECO:0000313" key="6">
    <source>
        <dbReference type="EMBL" id="KGP73459.1"/>
    </source>
</evidence>
<dbReference type="Pfam" id="PF02311">
    <property type="entry name" value="AraC_binding"/>
    <property type="match status" value="1"/>
</dbReference>
<evidence type="ECO:0000256" key="1">
    <source>
        <dbReference type="ARBA" id="ARBA00023015"/>
    </source>
</evidence>
<accession>A0A0A2TD43</accession>
<protein>
    <recommendedName>
        <fullName evidence="5">HTH araC/xylS-type domain-containing protein</fullName>
    </recommendedName>
</protein>
<dbReference type="PANTHER" id="PTHR46796">
    <property type="entry name" value="HTH-TYPE TRANSCRIPTIONAL ACTIVATOR RHAS-RELATED"/>
    <property type="match status" value="1"/>
</dbReference>
<dbReference type="Gene3D" id="1.10.10.60">
    <property type="entry name" value="Homeodomain-like"/>
    <property type="match status" value="2"/>
</dbReference>
<dbReference type="InterPro" id="IPR020449">
    <property type="entry name" value="Tscrpt_reg_AraC-type_HTH"/>
</dbReference>
<evidence type="ECO:0000256" key="4">
    <source>
        <dbReference type="ARBA" id="ARBA00023163"/>
    </source>
</evidence>
<dbReference type="InterPro" id="IPR018062">
    <property type="entry name" value="HTH_AraC-typ_CS"/>
</dbReference>
<dbReference type="Pfam" id="PF12833">
    <property type="entry name" value="HTH_18"/>
    <property type="match status" value="1"/>
</dbReference>
<dbReference type="InterPro" id="IPR009057">
    <property type="entry name" value="Homeodomain-like_sf"/>
</dbReference>
<dbReference type="InterPro" id="IPR003313">
    <property type="entry name" value="AraC-bd"/>
</dbReference>
<keyword evidence="4" id="KW-0804">Transcription</keyword>
<dbReference type="AlphaFoldDB" id="A0A0A2TD43"/>
<dbReference type="InterPro" id="IPR037923">
    <property type="entry name" value="HTH-like"/>
</dbReference>
<feature type="domain" description="HTH araC/xylS-type" evidence="5">
    <location>
        <begin position="172"/>
        <end position="270"/>
    </location>
</feature>
<evidence type="ECO:0000256" key="3">
    <source>
        <dbReference type="ARBA" id="ARBA00023159"/>
    </source>
</evidence>
<dbReference type="PROSITE" id="PS00041">
    <property type="entry name" value="HTH_ARAC_FAMILY_1"/>
    <property type="match status" value="1"/>
</dbReference>
<dbReference type="Proteomes" id="UP000030147">
    <property type="component" value="Unassembled WGS sequence"/>
</dbReference>
<dbReference type="STRING" id="1385514.N782_05070"/>
<dbReference type="OrthoDB" id="9816335at2"/>
<proteinExistence type="predicted"/>
<dbReference type="SUPFAM" id="SSF46689">
    <property type="entry name" value="Homeodomain-like"/>
    <property type="match status" value="2"/>
</dbReference>
<dbReference type="GO" id="GO:0003700">
    <property type="term" value="F:DNA-binding transcription factor activity"/>
    <property type="evidence" value="ECO:0007669"/>
    <property type="project" value="InterPro"/>
</dbReference>
<dbReference type="SMART" id="SM00342">
    <property type="entry name" value="HTH_ARAC"/>
    <property type="match status" value="1"/>
</dbReference>
<dbReference type="RefSeq" id="WP_036817658.1">
    <property type="nucleotide sequence ID" value="NZ_AVBF01000013.1"/>
</dbReference>
<dbReference type="PRINTS" id="PR00032">
    <property type="entry name" value="HTHARAC"/>
</dbReference>
<keyword evidence="3" id="KW-0010">Activator</keyword>
<dbReference type="PROSITE" id="PS01124">
    <property type="entry name" value="HTH_ARAC_FAMILY_2"/>
    <property type="match status" value="1"/>
</dbReference>
<dbReference type="InterPro" id="IPR014710">
    <property type="entry name" value="RmlC-like_jellyroll"/>
</dbReference>
<gene>
    <name evidence="6" type="ORF">N782_05070</name>
</gene>
<name>A0A0A2TD43_9BACI</name>
<dbReference type="InterPro" id="IPR050204">
    <property type="entry name" value="AraC_XylS_family_regulators"/>
</dbReference>
<keyword evidence="7" id="KW-1185">Reference proteome</keyword>
<comment type="caution">
    <text evidence="6">The sequence shown here is derived from an EMBL/GenBank/DDBJ whole genome shotgun (WGS) entry which is preliminary data.</text>
</comment>
<keyword evidence="1" id="KW-0805">Transcription regulation</keyword>
<organism evidence="6 7">
    <name type="scientific">Pontibacillus yanchengensis Y32</name>
    <dbReference type="NCBI Taxonomy" id="1385514"/>
    <lineage>
        <taxon>Bacteria</taxon>
        <taxon>Bacillati</taxon>
        <taxon>Bacillota</taxon>
        <taxon>Bacilli</taxon>
        <taxon>Bacillales</taxon>
        <taxon>Bacillaceae</taxon>
        <taxon>Pontibacillus</taxon>
    </lineage>
</organism>
<evidence type="ECO:0000313" key="7">
    <source>
        <dbReference type="Proteomes" id="UP000030147"/>
    </source>
</evidence>
<keyword evidence="2" id="KW-0238">DNA-binding</keyword>
<evidence type="ECO:0000259" key="5">
    <source>
        <dbReference type="PROSITE" id="PS01124"/>
    </source>
</evidence>
<reference evidence="6 7" key="1">
    <citation type="journal article" date="2015" name="Stand. Genomic Sci.">
        <title>High quality draft genome sequence of the moderately halophilic bacterium Pontibacillus yanchengensis Y32(T) and comparison among Pontibacillus genomes.</title>
        <authorList>
            <person name="Huang J."/>
            <person name="Qiao Z.X."/>
            <person name="Tang J.W."/>
            <person name="Wang G."/>
        </authorList>
    </citation>
    <scope>NUCLEOTIDE SEQUENCE [LARGE SCALE GENOMIC DNA]</scope>
    <source>
        <strain evidence="6 7">Y32</strain>
    </source>
</reference>
<dbReference type="EMBL" id="AVBF01000013">
    <property type="protein sequence ID" value="KGP73459.1"/>
    <property type="molecule type" value="Genomic_DNA"/>
</dbReference>
<dbReference type="eggNOG" id="COG4977">
    <property type="taxonomic scope" value="Bacteria"/>
</dbReference>
<dbReference type="InterPro" id="IPR018060">
    <property type="entry name" value="HTH_AraC"/>
</dbReference>
<dbReference type="GO" id="GO:0043565">
    <property type="term" value="F:sequence-specific DNA binding"/>
    <property type="evidence" value="ECO:0007669"/>
    <property type="project" value="InterPro"/>
</dbReference>
<sequence>MEMKLDLEHTGVLLFDLQIGEADETHTHDYFQLSVPMSGNLLTYHNHKELKLENNQSLLVPPGDIHQHEAYQNQKRIMLISFNEDIVQKVYEDRTGDKLHSIDFSPIQHVSTNLVHKAKSLIQSASFHGVEEAMNLEEEFTSAILDHSMGSHSQGWHRNDQLHYTNEPHIVHRLIEFIHDQYYNQLSLEVMAMHMNMSKYHLHRTFTKHMGVTPVNYLHQIRLKTAVSLLLQSKYDITQAAFEVGYRSLSTFNRAFKNVYQQTPSQYVKNHRFK</sequence>
<evidence type="ECO:0000256" key="2">
    <source>
        <dbReference type="ARBA" id="ARBA00023125"/>
    </source>
</evidence>
<dbReference type="Gene3D" id="2.60.120.10">
    <property type="entry name" value="Jelly Rolls"/>
    <property type="match status" value="1"/>
</dbReference>